<gene>
    <name evidence="3" type="ORF">EUA07_16565</name>
</gene>
<evidence type="ECO:0000259" key="2">
    <source>
        <dbReference type="PROSITE" id="PS50234"/>
    </source>
</evidence>
<comment type="caution">
    <text evidence="3">The sequence shown here is derived from an EMBL/GenBank/DDBJ whole genome shotgun (WGS) entry which is preliminary data.</text>
</comment>
<feature type="domain" description="VWFA" evidence="2">
    <location>
        <begin position="41"/>
        <end position="224"/>
    </location>
</feature>
<evidence type="ECO:0000313" key="4">
    <source>
        <dbReference type="Proteomes" id="UP000293291"/>
    </source>
</evidence>
<feature type="region of interest" description="Disordered" evidence="1">
    <location>
        <begin position="398"/>
        <end position="435"/>
    </location>
</feature>
<evidence type="ECO:0000256" key="1">
    <source>
        <dbReference type="SAM" id="MobiDB-lite"/>
    </source>
</evidence>
<dbReference type="EMBL" id="SDWU01000019">
    <property type="protein sequence ID" value="RYB99437.1"/>
    <property type="molecule type" value="Genomic_DNA"/>
</dbReference>
<dbReference type="AlphaFoldDB" id="A0A4Q2S867"/>
<proteinExistence type="predicted"/>
<protein>
    <submittedName>
        <fullName evidence="3">VWA domain-containing protein</fullName>
    </submittedName>
</protein>
<dbReference type="InterPro" id="IPR036465">
    <property type="entry name" value="vWFA_dom_sf"/>
</dbReference>
<dbReference type="Gene3D" id="3.40.50.410">
    <property type="entry name" value="von Willebrand factor, type A domain"/>
    <property type="match status" value="1"/>
</dbReference>
<dbReference type="InterPro" id="IPR051266">
    <property type="entry name" value="CLCR"/>
</dbReference>
<dbReference type="PANTHER" id="PTHR10579">
    <property type="entry name" value="CALCIUM-ACTIVATED CHLORIDE CHANNEL REGULATOR"/>
    <property type="match status" value="1"/>
</dbReference>
<dbReference type="RefSeq" id="WP_129456285.1">
    <property type="nucleotide sequence ID" value="NZ_JACXYX010000018.1"/>
</dbReference>
<evidence type="ECO:0000313" key="3">
    <source>
        <dbReference type="EMBL" id="RYB99437.1"/>
    </source>
</evidence>
<dbReference type="PROSITE" id="PS50234">
    <property type="entry name" value="VWFA"/>
    <property type="match status" value="1"/>
</dbReference>
<name>A0A4Q2S867_9ACTN</name>
<dbReference type="SMART" id="SM00327">
    <property type="entry name" value="VWA"/>
    <property type="match status" value="1"/>
</dbReference>
<sequence>MKINALLDVNVVAHEAEDEVAVLLELEAPAAVADAARPQASLQVVLDRSGSMRGAPLEGAKRALVALVRRLDPTDNFGLVTFDDSAQVVVPAGPLTDKDAVIDRIQTVHAGGTTDLSAGYHRGLREVRRVIPTEGDKRGSGTVLVISDGHVNAGIRDADEFASVTSKAYADSIVTSTLGYGRGYDETLLAAIARAGSGNHVFAEDPDAAGAAIAGEVDGLLNKVVQALSLTVRFEPAVEFLRLYNDLPAQQIGDGQVMIELGDLYSEEARKVLLKLKVPALRELGLARVATLELAYVELPRLVEQVVSLPITVNVVPGDEAAGRVAHPTVASEVLFQEAQDVKRQASEAFEHGMFDVGQRLIGETKQRLTRSLEVAPEALKPEIQLELDDVVRMERLGDVSGPSGAPMMSKISRDSYHQMNRKRGRRPRPDGGDR</sequence>
<organism evidence="3 4">
    <name type="scientific">Nocardioides ganghwensis</name>
    <dbReference type="NCBI Taxonomy" id="252230"/>
    <lineage>
        <taxon>Bacteria</taxon>
        <taxon>Bacillati</taxon>
        <taxon>Actinomycetota</taxon>
        <taxon>Actinomycetes</taxon>
        <taxon>Propionibacteriales</taxon>
        <taxon>Nocardioidaceae</taxon>
        <taxon>Nocardioides</taxon>
    </lineage>
</organism>
<dbReference type="SUPFAM" id="SSF53300">
    <property type="entry name" value="vWA-like"/>
    <property type="match status" value="1"/>
</dbReference>
<dbReference type="PANTHER" id="PTHR10579:SF43">
    <property type="entry name" value="ZINC FINGER (C3HC4-TYPE RING FINGER) FAMILY PROTEIN"/>
    <property type="match status" value="1"/>
</dbReference>
<dbReference type="Proteomes" id="UP000293291">
    <property type="component" value="Unassembled WGS sequence"/>
</dbReference>
<reference evidence="3 4" key="1">
    <citation type="submission" date="2019-01" db="EMBL/GenBank/DDBJ databases">
        <title>Novel species of Nocardioides.</title>
        <authorList>
            <person name="Liu Q."/>
            <person name="Xin Y.-H."/>
        </authorList>
    </citation>
    <scope>NUCLEOTIDE SEQUENCE [LARGE SCALE GENOMIC DNA]</scope>
    <source>
        <strain evidence="3 4">CGMCC 4.6875</strain>
    </source>
</reference>
<keyword evidence="4" id="KW-1185">Reference proteome</keyword>
<dbReference type="InterPro" id="IPR002035">
    <property type="entry name" value="VWF_A"/>
</dbReference>
<dbReference type="OrthoDB" id="186919at2"/>
<dbReference type="Pfam" id="PF00092">
    <property type="entry name" value="VWA"/>
    <property type="match status" value="1"/>
</dbReference>
<accession>A0A4Q2S867</accession>